<dbReference type="Proteomes" id="UP000192796">
    <property type="component" value="Unassembled WGS sequence"/>
</dbReference>
<reference evidence="1 2" key="1">
    <citation type="submission" date="2016-03" db="EMBL/GenBank/DDBJ databases">
        <title>Niastella vici sp. nov., isolated from farmland soil.</title>
        <authorList>
            <person name="Chen L."/>
            <person name="Wang D."/>
            <person name="Yang S."/>
            <person name="Wang G."/>
        </authorList>
    </citation>
    <scope>NUCLEOTIDE SEQUENCE [LARGE SCALE GENOMIC DNA]</scope>
    <source>
        <strain evidence="1 2">DJ57</strain>
    </source>
</reference>
<organism evidence="1 2">
    <name type="scientific">Niastella vici</name>
    <dbReference type="NCBI Taxonomy" id="1703345"/>
    <lineage>
        <taxon>Bacteria</taxon>
        <taxon>Pseudomonadati</taxon>
        <taxon>Bacteroidota</taxon>
        <taxon>Chitinophagia</taxon>
        <taxon>Chitinophagales</taxon>
        <taxon>Chitinophagaceae</taxon>
        <taxon>Niastella</taxon>
    </lineage>
</organism>
<dbReference type="OrthoDB" id="678310at2"/>
<comment type="caution">
    <text evidence="1">The sequence shown here is derived from an EMBL/GenBank/DDBJ whole genome shotgun (WGS) entry which is preliminary data.</text>
</comment>
<dbReference type="AlphaFoldDB" id="A0A1V9FPS2"/>
<dbReference type="STRING" id="1703345.A3860_33730"/>
<gene>
    <name evidence="1" type="ORF">A3860_33730</name>
</gene>
<evidence type="ECO:0000313" key="2">
    <source>
        <dbReference type="Proteomes" id="UP000192796"/>
    </source>
</evidence>
<name>A0A1V9FPS2_9BACT</name>
<evidence type="ECO:0000313" key="1">
    <source>
        <dbReference type="EMBL" id="OQP60342.1"/>
    </source>
</evidence>
<proteinExistence type="predicted"/>
<dbReference type="EMBL" id="LVYD01000064">
    <property type="protein sequence ID" value="OQP60342.1"/>
    <property type="molecule type" value="Genomic_DNA"/>
</dbReference>
<keyword evidence="2" id="KW-1185">Reference proteome</keyword>
<sequence length="89" mass="10253">MKWEHLSKNLAKDYKLFLAGYKESLDQLNADKALLLGQHTEATAPQNIRDKIARDRAAWETLWGIDGQKIQAMRAIHQKELDAFFSNPE</sequence>
<accession>A0A1V9FPS2</accession>
<protein>
    <submittedName>
        <fullName evidence="1">Uncharacterized protein</fullName>
    </submittedName>
</protein>
<dbReference type="RefSeq" id="WP_081153261.1">
    <property type="nucleotide sequence ID" value="NZ_LVYD01000064.1"/>
</dbReference>